<dbReference type="OrthoDB" id="9771666at2"/>
<dbReference type="Proteomes" id="UP000430021">
    <property type="component" value="Unassembled WGS sequence"/>
</dbReference>
<evidence type="ECO:0000313" key="6">
    <source>
        <dbReference type="Proteomes" id="UP000548685"/>
    </source>
</evidence>
<comment type="caution">
    <text evidence="4">The sequence shown here is derived from an EMBL/GenBank/DDBJ whole genome shotgun (WGS) entry which is preliminary data.</text>
</comment>
<accession>A0A6I4UNB6</accession>
<protein>
    <submittedName>
        <fullName evidence="3">Acetyl esterase/lipase</fullName>
    </submittedName>
</protein>
<dbReference type="Proteomes" id="UP000548685">
    <property type="component" value="Unassembled WGS sequence"/>
</dbReference>
<proteinExistence type="predicted"/>
<dbReference type="InterPro" id="IPR029058">
    <property type="entry name" value="AB_hydrolase_fold"/>
</dbReference>
<keyword evidence="1" id="KW-0732">Signal</keyword>
<dbReference type="PROSITE" id="PS51257">
    <property type="entry name" value="PROKAR_LIPOPROTEIN"/>
    <property type="match status" value="1"/>
</dbReference>
<reference evidence="4 5" key="1">
    <citation type="submission" date="2019-12" db="EMBL/GenBank/DDBJ databases">
        <title>Genomic-based taxomic classification of the family Erythrobacteraceae.</title>
        <authorList>
            <person name="Xu L."/>
        </authorList>
    </citation>
    <scope>NUCLEOTIDE SEQUENCE [LARGE SCALE GENOMIC DNA]</scope>
    <source>
        <strain evidence="4 5">JCM 10282</strain>
    </source>
</reference>
<reference evidence="3 6" key="2">
    <citation type="submission" date="2020-08" db="EMBL/GenBank/DDBJ databases">
        <title>Genomic Encyclopedia of Type Strains, Phase IV (KMG-IV): sequencing the most valuable type-strain genomes for metagenomic binning, comparative biology and taxonomic classification.</title>
        <authorList>
            <person name="Goeker M."/>
        </authorList>
    </citation>
    <scope>NUCLEOTIDE SEQUENCE [LARGE SCALE GENOMIC DNA]</scope>
    <source>
        <strain evidence="3 6">DSM 8510</strain>
    </source>
</reference>
<feature type="signal peptide" evidence="1">
    <location>
        <begin position="1"/>
        <end position="20"/>
    </location>
</feature>
<dbReference type="AlphaFoldDB" id="A0A6I4UNB6"/>
<feature type="chain" id="PRO_5026188112" evidence="1">
    <location>
        <begin position="21"/>
        <end position="307"/>
    </location>
</feature>
<keyword evidence="6" id="KW-1185">Reference proteome</keyword>
<dbReference type="Pfam" id="PF20434">
    <property type="entry name" value="BD-FAE"/>
    <property type="match status" value="1"/>
</dbReference>
<evidence type="ECO:0000259" key="2">
    <source>
        <dbReference type="Pfam" id="PF20434"/>
    </source>
</evidence>
<evidence type="ECO:0000313" key="5">
    <source>
        <dbReference type="Proteomes" id="UP000430021"/>
    </source>
</evidence>
<evidence type="ECO:0000313" key="3">
    <source>
        <dbReference type="EMBL" id="MBB3775853.1"/>
    </source>
</evidence>
<name>A0A6I4UNB6_9SPHN</name>
<gene>
    <name evidence="3" type="ORF">FHS52_001822</name>
    <name evidence="4" type="ORF">GRI59_10605</name>
</gene>
<organism evidence="4 5">
    <name type="scientific">Erythrobacter ramosus</name>
    <dbReference type="NCBI Taxonomy" id="35811"/>
    <lineage>
        <taxon>Bacteria</taxon>
        <taxon>Pseudomonadati</taxon>
        <taxon>Pseudomonadota</taxon>
        <taxon>Alphaproteobacteria</taxon>
        <taxon>Sphingomonadales</taxon>
        <taxon>Erythrobacteraceae</taxon>
        <taxon>Erythrobacter/Porphyrobacter group</taxon>
        <taxon>Erythrobacter</taxon>
    </lineage>
</organism>
<dbReference type="Gene3D" id="3.40.50.1820">
    <property type="entry name" value="alpha/beta hydrolase"/>
    <property type="match status" value="1"/>
</dbReference>
<dbReference type="RefSeq" id="WP_160761136.1">
    <property type="nucleotide sequence ID" value="NZ_BAAADZ010000010.1"/>
</dbReference>
<evidence type="ECO:0000313" key="4">
    <source>
        <dbReference type="EMBL" id="MXP39057.1"/>
    </source>
</evidence>
<dbReference type="SUPFAM" id="SSF53474">
    <property type="entry name" value="alpha/beta-Hydrolases"/>
    <property type="match status" value="1"/>
</dbReference>
<dbReference type="EMBL" id="WTYB01000002">
    <property type="protein sequence ID" value="MXP39057.1"/>
    <property type="molecule type" value="Genomic_DNA"/>
</dbReference>
<dbReference type="InterPro" id="IPR049492">
    <property type="entry name" value="BD-FAE-like_dom"/>
</dbReference>
<evidence type="ECO:0000256" key="1">
    <source>
        <dbReference type="SAM" id="SignalP"/>
    </source>
</evidence>
<dbReference type="EMBL" id="JACICE010000002">
    <property type="protein sequence ID" value="MBB3775853.1"/>
    <property type="molecule type" value="Genomic_DNA"/>
</dbReference>
<feature type="domain" description="BD-FAE-like" evidence="2">
    <location>
        <begin position="76"/>
        <end position="175"/>
    </location>
</feature>
<sequence length="307" mass="32105">MKPIISLLALAATLSACTPAAPVAVAPPAPDTRFAVTDTKDYGPEEVNTIPSDAPTLTVAYGTASARQYGELRMPEGKGPFPVAVIWHGGCWSGYAGPFGVSGLATFLARNGVATWTPGYRELGSDGGWPNTFADWAQGLAYVKTLAKSYPIDLSRLTLMGHSAGTTPAVWLGTGDYGDAVIERDLPKPRAAVVIDGPLRTAPFVGVDAAICGQPVIVPLMGGTPADVPSRYAMLDPLVNKPLIKRLLVVDGALPDPEPEVIAGLRAQGIAVEVIRVSQEQHFNMLVPGTKDFAAIGPSLLDIAKAR</sequence>